<gene>
    <name evidence="1" type="ORF">JW984_02335</name>
</gene>
<reference evidence="1" key="1">
    <citation type="journal article" date="2021" name="Environ. Microbiol.">
        <title>Genomic characterization of three novel Desulfobacterota classes expand the metabolic and phylogenetic diversity of the phylum.</title>
        <authorList>
            <person name="Murphy C.L."/>
            <person name="Biggerstaff J."/>
            <person name="Eichhorn A."/>
            <person name="Ewing E."/>
            <person name="Shahan R."/>
            <person name="Soriano D."/>
            <person name="Stewart S."/>
            <person name="VanMol K."/>
            <person name="Walker R."/>
            <person name="Walters P."/>
            <person name="Elshahed M.S."/>
            <person name="Youssef N.H."/>
        </authorList>
    </citation>
    <scope>NUCLEOTIDE SEQUENCE</scope>
    <source>
        <strain evidence="1">Zod_Metabat.24</strain>
    </source>
</reference>
<proteinExistence type="predicted"/>
<organism evidence="1 2">
    <name type="scientific">Candidatus Zymogenus saltonus</name>
    <dbReference type="NCBI Taxonomy" id="2844893"/>
    <lineage>
        <taxon>Bacteria</taxon>
        <taxon>Deltaproteobacteria</taxon>
        <taxon>Candidatus Zymogenia</taxon>
        <taxon>Candidatus Zymogeniales</taxon>
        <taxon>Candidatus Zymogenaceae</taxon>
        <taxon>Candidatus Zymogenus</taxon>
    </lineage>
</organism>
<dbReference type="Proteomes" id="UP000809273">
    <property type="component" value="Unassembled WGS sequence"/>
</dbReference>
<comment type="caution">
    <text evidence="1">The sequence shown here is derived from an EMBL/GenBank/DDBJ whole genome shotgun (WGS) entry which is preliminary data.</text>
</comment>
<dbReference type="EMBL" id="JAFGIX010000010">
    <property type="protein sequence ID" value="MBN1572014.1"/>
    <property type="molecule type" value="Genomic_DNA"/>
</dbReference>
<protein>
    <submittedName>
        <fullName evidence="1">Uncharacterized protein</fullName>
    </submittedName>
</protein>
<evidence type="ECO:0000313" key="2">
    <source>
        <dbReference type="Proteomes" id="UP000809273"/>
    </source>
</evidence>
<evidence type="ECO:0000313" key="1">
    <source>
        <dbReference type="EMBL" id="MBN1572014.1"/>
    </source>
</evidence>
<accession>A0A9D8PLZ6</accession>
<sequence>MPIVGLADRVIFEETPWEGPLGDIIAEFEEFMVMELKTAVSKAPNVKTINPDLAARLVAWTIESMTHHFVLYENDRFDDEELIGEISLLVGRYLFGPGKRSRASGKS</sequence>
<reference evidence="1" key="2">
    <citation type="submission" date="2021-01" db="EMBL/GenBank/DDBJ databases">
        <authorList>
            <person name="Hahn C.R."/>
            <person name="Youssef N.H."/>
            <person name="Elshahed M."/>
        </authorList>
    </citation>
    <scope>NUCLEOTIDE SEQUENCE</scope>
    <source>
        <strain evidence="1">Zod_Metabat.24</strain>
    </source>
</reference>
<name>A0A9D8PLZ6_9DELT</name>
<dbReference type="AlphaFoldDB" id="A0A9D8PLZ6"/>